<dbReference type="Gene3D" id="3.40.640.10">
    <property type="entry name" value="Type I PLP-dependent aspartate aminotransferase-like (Major domain)"/>
    <property type="match status" value="1"/>
</dbReference>
<dbReference type="AlphaFoldDB" id="A0AAV0NXX1"/>
<name>A0AAV0NXX1_9ROSI</name>
<dbReference type="InterPro" id="IPR006948">
    <property type="entry name" value="Alliinase_C"/>
</dbReference>
<accession>A0AAV0NXX1</accession>
<dbReference type="InterPro" id="IPR015421">
    <property type="entry name" value="PyrdxlP-dep_Trfase_major"/>
</dbReference>
<evidence type="ECO:0000313" key="6">
    <source>
        <dbReference type="Proteomes" id="UP001154282"/>
    </source>
</evidence>
<evidence type="ECO:0000256" key="1">
    <source>
        <dbReference type="ARBA" id="ARBA00001933"/>
    </source>
</evidence>
<dbReference type="Pfam" id="PF04864">
    <property type="entry name" value="Alliinase_C"/>
    <property type="match status" value="1"/>
</dbReference>
<evidence type="ECO:0000313" key="5">
    <source>
        <dbReference type="EMBL" id="CAI0463574.1"/>
    </source>
</evidence>
<dbReference type="Proteomes" id="UP001154282">
    <property type="component" value="Unassembled WGS sequence"/>
</dbReference>
<gene>
    <name evidence="5" type="ORF">LITE_LOCUS35813</name>
</gene>
<feature type="domain" description="Alliinase C-terminal" evidence="4">
    <location>
        <begin position="61"/>
        <end position="177"/>
    </location>
</feature>
<dbReference type="InterPro" id="IPR037029">
    <property type="entry name" value="Alliinase_N_sf"/>
</dbReference>
<organism evidence="5 6">
    <name type="scientific">Linum tenue</name>
    <dbReference type="NCBI Taxonomy" id="586396"/>
    <lineage>
        <taxon>Eukaryota</taxon>
        <taxon>Viridiplantae</taxon>
        <taxon>Streptophyta</taxon>
        <taxon>Embryophyta</taxon>
        <taxon>Tracheophyta</taxon>
        <taxon>Spermatophyta</taxon>
        <taxon>Magnoliopsida</taxon>
        <taxon>eudicotyledons</taxon>
        <taxon>Gunneridae</taxon>
        <taxon>Pentapetalae</taxon>
        <taxon>rosids</taxon>
        <taxon>fabids</taxon>
        <taxon>Malpighiales</taxon>
        <taxon>Linaceae</taxon>
        <taxon>Linum</taxon>
    </lineage>
</organism>
<dbReference type="Gene3D" id="2.10.25.30">
    <property type="entry name" value="EGF-like, alliinase"/>
    <property type="match status" value="1"/>
</dbReference>
<evidence type="ECO:0000256" key="3">
    <source>
        <dbReference type="SAM" id="MobiDB-lite"/>
    </source>
</evidence>
<dbReference type="GO" id="GO:0008483">
    <property type="term" value="F:transaminase activity"/>
    <property type="evidence" value="ECO:0007669"/>
    <property type="project" value="UniProtKB-KW"/>
</dbReference>
<proteinExistence type="predicted"/>
<protein>
    <recommendedName>
        <fullName evidence="4">Alliinase C-terminal domain-containing protein</fullName>
    </recommendedName>
</protein>
<dbReference type="InterPro" id="IPR015424">
    <property type="entry name" value="PyrdxlP-dep_Trfase"/>
</dbReference>
<comment type="caution">
    <text evidence="5">The sequence shown here is derived from an EMBL/GenBank/DDBJ whole genome shotgun (WGS) entry which is preliminary data.</text>
</comment>
<feature type="compositionally biased region" description="Low complexity" evidence="3">
    <location>
        <begin position="8"/>
        <end position="43"/>
    </location>
</feature>
<dbReference type="EMBL" id="CAMGYJ010000008">
    <property type="protein sequence ID" value="CAI0463574.1"/>
    <property type="molecule type" value="Genomic_DNA"/>
</dbReference>
<keyword evidence="2" id="KW-0808">Transferase</keyword>
<dbReference type="SUPFAM" id="SSF53383">
    <property type="entry name" value="PLP-dependent transferases"/>
    <property type="match status" value="1"/>
</dbReference>
<evidence type="ECO:0000259" key="4">
    <source>
        <dbReference type="Pfam" id="PF04864"/>
    </source>
</evidence>
<sequence>MGGKKLDNTSSNGNGTNADNNNSNNGAVGANSNNFNSNPNTTTLKITVKPPPATIHQSPVINLDRGDPSVFEPYWKKNGGKCTITISGHESLSYFSDPHSVCWYMEPELQDAIRRVHLIVGNARTEGYHVVVGTGSTILFQAALYALSSSSAVVAQPMKVVCAAPYYSVRNSNTVQFCYCPSSFDLV</sequence>
<reference evidence="5" key="1">
    <citation type="submission" date="2022-08" db="EMBL/GenBank/DDBJ databases">
        <authorList>
            <person name="Gutierrez-Valencia J."/>
        </authorList>
    </citation>
    <scope>NUCLEOTIDE SEQUENCE</scope>
</reference>
<keyword evidence="2" id="KW-0032">Aminotransferase</keyword>
<evidence type="ECO:0000256" key="2">
    <source>
        <dbReference type="ARBA" id="ARBA00022576"/>
    </source>
</evidence>
<keyword evidence="6" id="KW-1185">Reference proteome</keyword>
<dbReference type="GO" id="GO:0016846">
    <property type="term" value="F:carbon-sulfur lyase activity"/>
    <property type="evidence" value="ECO:0007669"/>
    <property type="project" value="InterPro"/>
</dbReference>
<comment type="cofactor">
    <cofactor evidence="1">
        <name>pyridoxal 5'-phosphate</name>
        <dbReference type="ChEBI" id="CHEBI:597326"/>
    </cofactor>
</comment>
<feature type="region of interest" description="Disordered" evidence="3">
    <location>
        <begin position="1"/>
        <end position="51"/>
    </location>
</feature>